<dbReference type="PANTHER" id="PTHR30273">
    <property type="entry name" value="PERIPLASMIC SIGNAL SENSOR AND SIGMA FACTOR ACTIVATOR FECR-RELATED"/>
    <property type="match status" value="1"/>
</dbReference>
<dbReference type="HOGENOM" id="CLU_050192_0_1_6"/>
<dbReference type="FunFam" id="2.60.120.1440:FF:000006">
    <property type="entry name" value="Sigma factor regulator, VreR"/>
    <property type="match status" value="1"/>
</dbReference>
<proteinExistence type="predicted"/>
<evidence type="ECO:0000313" key="4">
    <source>
        <dbReference type="Proteomes" id="UP000000653"/>
    </source>
</evidence>
<dbReference type="KEGG" id="pau:PA14_55540"/>
<feature type="domain" description="FecR N-terminal" evidence="2">
    <location>
        <begin position="17"/>
        <end position="57"/>
    </location>
</feature>
<evidence type="ECO:0000259" key="1">
    <source>
        <dbReference type="Pfam" id="PF04773"/>
    </source>
</evidence>
<keyword evidence="3" id="KW-0472">Membrane</keyword>
<dbReference type="InterPro" id="IPR006860">
    <property type="entry name" value="FecR"/>
</dbReference>
<dbReference type="InterPro" id="IPR012373">
    <property type="entry name" value="Ferrdict_sens_TM"/>
</dbReference>
<dbReference type="RefSeq" id="WP_003141154.1">
    <property type="nucleotide sequence ID" value="NC_008463.1"/>
</dbReference>
<feature type="domain" description="FecR protein" evidence="1">
    <location>
        <begin position="115"/>
        <end position="208"/>
    </location>
</feature>
<accession>A0A0H2Z6K2</accession>
<dbReference type="GO" id="GO:0016989">
    <property type="term" value="F:sigma factor antagonist activity"/>
    <property type="evidence" value="ECO:0007669"/>
    <property type="project" value="TreeGrafter"/>
</dbReference>
<dbReference type="Pfam" id="PF16220">
    <property type="entry name" value="DUF4880"/>
    <property type="match status" value="1"/>
</dbReference>
<dbReference type="Proteomes" id="UP000000653">
    <property type="component" value="Chromosome"/>
</dbReference>
<evidence type="ECO:0000259" key="2">
    <source>
        <dbReference type="Pfam" id="PF16220"/>
    </source>
</evidence>
<dbReference type="Gene3D" id="2.60.120.1440">
    <property type="match status" value="1"/>
</dbReference>
<keyword evidence="3" id="KW-0812">Transmembrane</keyword>
<dbReference type="Pfam" id="PF04773">
    <property type="entry name" value="FecR"/>
    <property type="match status" value="1"/>
</dbReference>
<protein>
    <submittedName>
        <fullName evidence="3">Probable transmembrane sensor</fullName>
    </submittedName>
</protein>
<dbReference type="InterPro" id="IPR032623">
    <property type="entry name" value="FecR_N"/>
</dbReference>
<dbReference type="BioCyc" id="PAER208963:G1G74-4679-MONOMER"/>
<dbReference type="PANTHER" id="PTHR30273:SF2">
    <property type="entry name" value="PROTEIN FECR"/>
    <property type="match status" value="1"/>
</dbReference>
<gene>
    <name evidence="3" type="ordered locus">PA14_55540</name>
</gene>
<evidence type="ECO:0000313" key="3">
    <source>
        <dbReference type="EMBL" id="ABJ09819.1"/>
    </source>
</evidence>
<organism evidence="3 4">
    <name type="scientific">Pseudomonas aeruginosa (strain UCBPP-PA14)</name>
    <dbReference type="NCBI Taxonomy" id="208963"/>
    <lineage>
        <taxon>Bacteria</taxon>
        <taxon>Pseudomonadati</taxon>
        <taxon>Pseudomonadota</taxon>
        <taxon>Gammaproteobacteria</taxon>
        <taxon>Pseudomonadales</taxon>
        <taxon>Pseudomonadaceae</taxon>
        <taxon>Pseudomonas</taxon>
    </lineage>
</organism>
<name>A0A0H2Z6K2_PSEAB</name>
<dbReference type="PIRSF" id="PIRSF018266">
    <property type="entry name" value="FecR"/>
    <property type="match status" value="1"/>
</dbReference>
<reference evidence="3 4" key="1">
    <citation type="journal article" date="2006" name="Genome Biol.">
        <title>Genomic analysis reveals that Pseudomonas aeruginosa virulence is combinatorial.</title>
        <authorList>
            <person name="Lee D.G."/>
            <person name="Urbach J.M."/>
            <person name="Wu G."/>
            <person name="Liberati N.T."/>
            <person name="Feinbaum R.L."/>
            <person name="Miyata S."/>
            <person name="Diggins L.T."/>
            <person name="He J."/>
            <person name="Saucier M."/>
            <person name="Deziel E."/>
            <person name="Friedman L."/>
            <person name="Li L."/>
            <person name="Grills G."/>
            <person name="Montgomery K."/>
            <person name="Kucherlapati R."/>
            <person name="Rahme L.G."/>
            <person name="Ausubel F.M."/>
        </authorList>
    </citation>
    <scope>NUCLEOTIDE SEQUENCE [LARGE SCALE GENOMIC DNA]</scope>
    <source>
        <strain evidence="3 4">UCBPP-PA14</strain>
    </source>
</reference>
<dbReference type="AlphaFoldDB" id="A0A0H2Z6K2"/>
<sequence length="319" mass="35079">MTASDSAADETGDLRHEAHAWVISLTSGRVTQGDARAFRQWCARSPQHLRAFVEARDLWQALGSAAALPLESPAVAQIAPRRFGRRWFVGGALAASVALFVLRPSLLDHGLGGADYVTAVGEQRQVQVSGETRIEMNTRTRLNVRRNQEQQETIELLGGEAEIIASHPPQSSLRVMAGSAWLSASRARFNVRSSGDVCVVTCLEGSVRLEHLGQRLDLQAGQQLTFDERRNGPPVPFDVAEVMAWRERMLVFNDVPLATVIDEINRYRPGMLLLLDKALGRRRVQARFSLDQLADVATLIRDAYGIEVTRLPGGVVLLG</sequence>
<dbReference type="EMBL" id="CP000438">
    <property type="protein sequence ID" value="ABJ09819.1"/>
    <property type="molecule type" value="Genomic_DNA"/>
</dbReference>
<dbReference type="Gene3D" id="3.55.50.30">
    <property type="match status" value="1"/>
</dbReference>